<gene>
    <name evidence="1" type="ORF">SAMN05216586_103253</name>
</gene>
<dbReference type="EMBL" id="FNVE01000003">
    <property type="protein sequence ID" value="SEG11537.1"/>
    <property type="molecule type" value="Genomic_DNA"/>
</dbReference>
<dbReference type="Pfam" id="PF05947">
    <property type="entry name" value="T6SS_TssF"/>
    <property type="match status" value="1"/>
</dbReference>
<accession>A0AAQ1JPU3</accession>
<dbReference type="PANTHER" id="PTHR35370:SF4">
    <property type="entry name" value="TYPE VI SECRETION SYSTEM BASEPLATE SUBUNIT TSSF"/>
    <property type="match status" value="1"/>
</dbReference>
<protein>
    <submittedName>
        <fullName evidence="1">Type VI secretion system protein ImpG</fullName>
    </submittedName>
</protein>
<dbReference type="PIRSF" id="PIRSF028304">
    <property type="entry name" value="UCP028304"/>
    <property type="match status" value="1"/>
</dbReference>
<dbReference type="NCBIfam" id="TIGR03359">
    <property type="entry name" value="VI_chp_6"/>
    <property type="match status" value="1"/>
</dbReference>
<evidence type="ECO:0000313" key="1">
    <source>
        <dbReference type="EMBL" id="SEG11537.1"/>
    </source>
</evidence>
<name>A0AAQ1JPU3_9GAMM</name>
<organism evidence="1 2">
    <name type="scientific">Halopseudomonas aestusnigri</name>
    <dbReference type="NCBI Taxonomy" id="857252"/>
    <lineage>
        <taxon>Bacteria</taxon>
        <taxon>Pseudomonadati</taxon>
        <taxon>Pseudomonadota</taxon>
        <taxon>Gammaproteobacteria</taxon>
        <taxon>Pseudomonadales</taxon>
        <taxon>Pseudomonadaceae</taxon>
        <taxon>Halopseudomonas</taxon>
    </lineage>
</organism>
<proteinExistence type="predicted"/>
<dbReference type="Proteomes" id="UP000243518">
    <property type="component" value="Unassembled WGS sequence"/>
</dbReference>
<dbReference type="PANTHER" id="PTHR35370">
    <property type="entry name" value="CYTOPLASMIC PROTEIN-RELATED-RELATED"/>
    <property type="match status" value="1"/>
</dbReference>
<keyword evidence="2" id="KW-1185">Reference proteome</keyword>
<dbReference type="InterPro" id="IPR010272">
    <property type="entry name" value="T6SS_TssF"/>
</dbReference>
<evidence type="ECO:0000313" key="2">
    <source>
        <dbReference type="Proteomes" id="UP000243518"/>
    </source>
</evidence>
<dbReference type="AlphaFoldDB" id="A0AAQ1JPU3"/>
<sequence length="591" mass="66575">MTFNHYFQSELSALREQGRRFAEHHPALAPYLAGTSTDPDVERLLEGVAFLTGRLRQKLDDELPELTHSLMHLLWPNCLRPMPALAMLQFEPLQRPLKALPIARGTGVESRPVDGIRCRFRTTSAATLLPVELAGCRYQSHATGARLTLTLQMTCEGSLTDLDLRRLRLHLSGNAYSSRQLYLHLCRHLDAITLQPLDAAGQPLTQQPSLTLPADHLQPCGFATEETLLPNTDQGFSGYRHLQDYFAFAEKFLFVELTGLEREVTPDKPLMQQARGLRIEFDLHHPDCRQLTPDTDMVKLYCTPVVNLFSHDASPVRLDGRQDRYLLRPAGLAPAQCGVFSVNRVTGWKPGGMGYRTYVPFESFEHDHTLAGPDASPHYSLRQLPALDGEHLETHLCFGLQQQDQQETLSIELTCTNQQWPGKLAQGDICHPCEGTPEFVQFRNIGRITPSYAPALHHQGLWQLISSMALNYQTLENISALREALSCHDLPRHCDQNAARVSERRLNALRSVRHRQTDRLFRGLPIRGVQSELEVDAEGCNGSGELFLFGSVLNEFFAQHAGINTFHALSIISLQGERYQWVPRLGHQPLF</sequence>
<dbReference type="RefSeq" id="WP_088275301.1">
    <property type="nucleotide sequence ID" value="NZ_FNVE01000003.1"/>
</dbReference>
<comment type="caution">
    <text evidence="1">The sequence shown here is derived from an EMBL/GenBank/DDBJ whole genome shotgun (WGS) entry which is preliminary data.</text>
</comment>
<reference evidence="1 2" key="1">
    <citation type="submission" date="2016-10" db="EMBL/GenBank/DDBJ databases">
        <authorList>
            <person name="Varghese N."/>
            <person name="Submissions S."/>
        </authorList>
    </citation>
    <scope>NUCLEOTIDE SEQUENCE [LARGE SCALE GENOMIC DNA]</scope>
    <source>
        <strain evidence="1 2">CECT 8317</strain>
    </source>
</reference>